<sequence>MRRERVIFVHLDYGRSEASWRERYARGEVWGETPYSYGTARTAANLKVGFSVDHKETRLGKFIRRIILFGLGFDLVHAWRNRRHFQADAIWTHTEREALAVSLILQLLRLRTVLVAQTIWLYDNGRLRNPVSRFALLLLIRRFSVELVHSDVNQSKAQELSAARRVLRIPFGPAVDEEPQLPYAPRRRSVFAPGNDKQRDWNVLIEAATLLPDVEFLIGCDPRRVKLPSSAPSNLRVKRLNRVESISNAYRTSGAVVVPLRPNAHASGATVAIEAQHFGTPLVTADTGGLKEYISEDARIFYEVGAAPSLAAAIERALDRPTVPSDLGARGLTAADYIMRYREITSWLLGDSQLNPIVEQFVRQRPDTDGDDDLPSSKKMN</sequence>
<dbReference type="Gene3D" id="3.40.50.2000">
    <property type="entry name" value="Glycogen Phosphorylase B"/>
    <property type="match status" value="2"/>
</dbReference>
<name>A0AA37XB44_9MICO</name>
<dbReference type="SUPFAM" id="SSF53756">
    <property type="entry name" value="UDP-Glycosyltransferase/glycogen phosphorylase"/>
    <property type="match status" value="1"/>
</dbReference>
<protein>
    <submittedName>
        <fullName evidence="1">Glycosyltransferase group 1 protein</fullName>
    </submittedName>
</protein>
<dbReference type="EMBL" id="BSUL01000001">
    <property type="protein sequence ID" value="GMA28066.1"/>
    <property type="molecule type" value="Genomic_DNA"/>
</dbReference>
<accession>A0AA37XB44</accession>
<dbReference type="RefSeq" id="WP_284231271.1">
    <property type="nucleotide sequence ID" value="NZ_BSUL01000001.1"/>
</dbReference>
<organism evidence="1 2">
    <name type="scientific">Arenivirga flava</name>
    <dbReference type="NCBI Taxonomy" id="1930060"/>
    <lineage>
        <taxon>Bacteria</taxon>
        <taxon>Bacillati</taxon>
        <taxon>Actinomycetota</taxon>
        <taxon>Actinomycetes</taxon>
        <taxon>Micrococcales</taxon>
        <taxon>Microbacteriaceae</taxon>
        <taxon>Arenivirga</taxon>
    </lineage>
</organism>
<reference evidence="1 2" key="1">
    <citation type="journal article" date="2014" name="Int. J. Syst. Evol. Microbiol.">
        <title>Complete genome sequence of Corynebacterium casei LMG S-19264T (=DSM 44701T), isolated from a smear-ripened cheese.</title>
        <authorList>
            <consortium name="US DOE Joint Genome Institute (JGI-PGF)"/>
            <person name="Walter F."/>
            <person name="Albersmeier A."/>
            <person name="Kalinowski J."/>
            <person name="Ruckert C."/>
        </authorList>
    </citation>
    <scope>NUCLEOTIDE SEQUENCE [LARGE SCALE GENOMIC DNA]</scope>
    <source>
        <strain evidence="1 2">NBRC 112289</strain>
    </source>
</reference>
<evidence type="ECO:0000313" key="2">
    <source>
        <dbReference type="Proteomes" id="UP001157160"/>
    </source>
</evidence>
<comment type="caution">
    <text evidence="1">The sequence shown here is derived from an EMBL/GenBank/DDBJ whole genome shotgun (WGS) entry which is preliminary data.</text>
</comment>
<gene>
    <name evidence="1" type="ORF">GCM10025874_13190</name>
</gene>
<keyword evidence="2" id="KW-1185">Reference proteome</keyword>
<dbReference type="AlphaFoldDB" id="A0AA37XB44"/>
<dbReference type="Proteomes" id="UP001157160">
    <property type="component" value="Unassembled WGS sequence"/>
</dbReference>
<dbReference type="Pfam" id="PF13692">
    <property type="entry name" value="Glyco_trans_1_4"/>
    <property type="match status" value="1"/>
</dbReference>
<evidence type="ECO:0000313" key="1">
    <source>
        <dbReference type="EMBL" id="GMA28066.1"/>
    </source>
</evidence>
<proteinExistence type="predicted"/>